<gene>
    <name evidence="3" type="ORF">SODALDRAFT_311446</name>
</gene>
<evidence type="ECO:0000256" key="2">
    <source>
        <dbReference type="SAM" id="MobiDB-lite"/>
    </source>
</evidence>
<accession>A0A3N2PVU1</accession>
<dbReference type="AlphaFoldDB" id="A0A3N2PVU1"/>
<evidence type="ECO:0000313" key="4">
    <source>
        <dbReference type="Proteomes" id="UP000272025"/>
    </source>
</evidence>
<dbReference type="RefSeq" id="XP_028466400.1">
    <property type="nucleotide sequence ID" value="XM_028609168.1"/>
</dbReference>
<dbReference type="Proteomes" id="UP000272025">
    <property type="component" value="Unassembled WGS sequence"/>
</dbReference>
<evidence type="ECO:0000313" key="3">
    <source>
        <dbReference type="EMBL" id="ROT38594.1"/>
    </source>
</evidence>
<keyword evidence="4" id="KW-1185">Reference proteome</keyword>
<evidence type="ECO:0000256" key="1">
    <source>
        <dbReference type="SAM" id="Coils"/>
    </source>
</evidence>
<organism evidence="3 4">
    <name type="scientific">Sodiomyces alkalinus (strain CBS 110278 / VKM F-3762 / F11)</name>
    <name type="common">Alkaliphilic filamentous fungus</name>
    <dbReference type="NCBI Taxonomy" id="1314773"/>
    <lineage>
        <taxon>Eukaryota</taxon>
        <taxon>Fungi</taxon>
        <taxon>Dikarya</taxon>
        <taxon>Ascomycota</taxon>
        <taxon>Pezizomycotina</taxon>
        <taxon>Sordariomycetes</taxon>
        <taxon>Hypocreomycetidae</taxon>
        <taxon>Glomerellales</taxon>
        <taxon>Plectosphaerellaceae</taxon>
        <taxon>Sodiomyces</taxon>
    </lineage>
</organism>
<feature type="region of interest" description="Disordered" evidence="2">
    <location>
        <begin position="70"/>
        <end position="97"/>
    </location>
</feature>
<reference evidence="3 4" key="1">
    <citation type="journal article" date="2018" name="Mol. Ecol.">
        <title>The obligate alkalophilic soda-lake fungus Sodiomyces alkalinus has shifted to a protein diet.</title>
        <authorList>
            <person name="Grum-Grzhimaylo A.A."/>
            <person name="Falkoski D.L."/>
            <person name="van den Heuvel J."/>
            <person name="Valero-Jimenez C.A."/>
            <person name="Min B."/>
            <person name="Choi I.G."/>
            <person name="Lipzen A."/>
            <person name="Daum C.G."/>
            <person name="Aanen D.K."/>
            <person name="Tsang A."/>
            <person name="Henrissat B."/>
            <person name="Bilanenko E.N."/>
            <person name="de Vries R.P."/>
            <person name="van Kan J.A.L."/>
            <person name="Grigoriev I.V."/>
            <person name="Debets A.J.M."/>
        </authorList>
    </citation>
    <scope>NUCLEOTIDE SEQUENCE [LARGE SCALE GENOMIC DNA]</scope>
    <source>
        <strain evidence="3 4">F11</strain>
    </source>
</reference>
<name>A0A3N2PVU1_SODAK</name>
<protein>
    <submittedName>
        <fullName evidence="3">Uncharacterized protein</fullName>
    </submittedName>
</protein>
<dbReference type="EMBL" id="ML119055">
    <property type="protein sequence ID" value="ROT38594.1"/>
    <property type="molecule type" value="Genomic_DNA"/>
</dbReference>
<dbReference type="STRING" id="1314773.A0A3N2PVU1"/>
<keyword evidence="1" id="KW-0175">Coiled coil</keyword>
<sequence>MLPPVDESVLQNNPEFASLYHTLTTAILNPDGSTKNDTLRKEREAVREELRTHRLNHAKQHLLSHAIATATPPEPKVPGSTISQQRPKTQQQQKQQAELPEPLLDLLFLLPPLLDPSSRPLSSEETSALLSTPPLSDLPTLLPQLAPIIASSLRDSAISLARVAHPATNPSFLHRTIPHLARDVADRLQALDAAREALVRERLALTRDVVALLRKYAEALALLIRALEGKHGVMARSVELGAAEVAAEAKKAELEARIVEGAVRADVYTPEAVRALRNYEAHLRDATLRVEESIRGLERELERYGVGVEGAEGREGRMREMARVKREMEREVEEVRRDLERLERA</sequence>
<dbReference type="GeneID" id="39577646"/>
<feature type="coiled-coil region" evidence="1">
    <location>
        <begin position="318"/>
        <end position="345"/>
    </location>
</feature>
<proteinExistence type="predicted"/>
<dbReference type="OrthoDB" id="66964at2759"/>
<feature type="compositionally biased region" description="Low complexity" evidence="2">
    <location>
        <begin position="84"/>
        <end position="97"/>
    </location>
</feature>